<dbReference type="Pfam" id="PF04313">
    <property type="entry name" value="HSDR_N"/>
    <property type="match status" value="1"/>
</dbReference>
<dbReference type="Proteomes" id="UP000253934">
    <property type="component" value="Unassembled WGS sequence"/>
</dbReference>
<dbReference type="AlphaFoldDB" id="A0A369KQH1"/>
<dbReference type="Pfam" id="PF22679">
    <property type="entry name" value="T1R_D3-like"/>
    <property type="match status" value="1"/>
</dbReference>
<comment type="caution">
    <text evidence="12">The sequence shown here is derived from an EMBL/GenBank/DDBJ whole genome shotgun (WGS) entry which is preliminary data.</text>
</comment>
<dbReference type="SMART" id="SM00487">
    <property type="entry name" value="DEXDc"/>
    <property type="match status" value="1"/>
</dbReference>
<keyword evidence="8 10" id="KW-0067">ATP-binding</keyword>
<dbReference type="CDD" id="cd18030">
    <property type="entry name" value="DEXHc_RE_I_HsdR"/>
    <property type="match status" value="1"/>
</dbReference>
<evidence type="ECO:0000256" key="10">
    <source>
        <dbReference type="RuleBase" id="RU364115"/>
    </source>
</evidence>
<evidence type="ECO:0000313" key="12">
    <source>
        <dbReference type="EMBL" id="RDB36871.1"/>
    </source>
</evidence>
<dbReference type="CDD" id="cd18800">
    <property type="entry name" value="SF2_C_EcoR124I-like"/>
    <property type="match status" value="1"/>
</dbReference>
<dbReference type="NCBIfam" id="TIGR00348">
    <property type="entry name" value="hsdR"/>
    <property type="match status" value="1"/>
</dbReference>
<dbReference type="InterPro" id="IPR004473">
    <property type="entry name" value="Restrct_endonuc_typeI_HsdR"/>
</dbReference>
<dbReference type="PROSITE" id="PS51192">
    <property type="entry name" value="HELICASE_ATP_BIND_1"/>
    <property type="match status" value="1"/>
</dbReference>
<dbReference type="Gene3D" id="3.40.50.300">
    <property type="entry name" value="P-loop containing nucleotide triphosphate hydrolases"/>
    <property type="match status" value="2"/>
</dbReference>
<dbReference type="GO" id="GO:0009307">
    <property type="term" value="P:DNA restriction-modification system"/>
    <property type="evidence" value="ECO:0007669"/>
    <property type="project" value="UniProtKB-KW"/>
</dbReference>
<keyword evidence="5 10" id="KW-0680">Restriction system</keyword>
<comment type="catalytic activity">
    <reaction evidence="1 10">
        <text>Endonucleolytic cleavage of DNA to give random double-stranded fragments with terminal 5'-phosphates, ATP is simultaneously hydrolyzed.</text>
        <dbReference type="EC" id="3.1.21.3"/>
    </reaction>
</comment>
<evidence type="ECO:0000313" key="13">
    <source>
        <dbReference type="Proteomes" id="UP000253934"/>
    </source>
</evidence>
<comment type="similarity">
    <text evidence="2 10">Belongs to the HsdR family.</text>
</comment>
<evidence type="ECO:0000256" key="3">
    <source>
        <dbReference type="ARBA" id="ARBA00022722"/>
    </source>
</evidence>
<evidence type="ECO:0000256" key="8">
    <source>
        <dbReference type="ARBA" id="ARBA00022840"/>
    </source>
</evidence>
<dbReference type="InterPro" id="IPR021810">
    <property type="entry name" value="T1RH-like_C"/>
</dbReference>
<evidence type="ECO:0000256" key="2">
    <source>
        <dbReference type="ARBA" id="ARBA00008598"/>
    </source>
</evidence>
<accession>A0A369KQH1</accession>
<dbReference type="InterPro" id="IPR014001">
    <property type="entry name" value="Helicase_ATP-bd"/>
</dbReference>
<dbReference type="GO" id="GO:0009035">
    <property type="term" value="F:type I site-specific deoxyribonuclease activity"/>
    <property type="evidence" value="ECO:0007669"/>
    <property type="project" value="UniProtKB-EC"/>
</dbReference>
<dbReference type="REBASE" id="292747">
    <property type="entry name" value="Sci01ORF2890P"/>
</dbReference>
<dbReference type="InterPro" id="IPR040980">
    <property type="entry name" value="SWI2_SNF2"/>
</dbReference>
<organism evidence="12 13">
    <name type="scientific">Spirobacillus cienkowskii</name>
    <dbReference type="NCBI Taxonomy" id="495820"/>
    <lineage>
        <taxon>Bacteria</taxon>
        <taxon>Pseudomonadati</taxon>
        <taxon>Bdellovibrionota</taxon>
        <taxon>Oligoflexia</taxon>
        <taxon>Silvanigrellales</taxon>
        <taxon>Spirobacillus</taxon>
    </lineage>
</organism>
<dbReference type="InterPro" id="IPR007409">
    <property type="entry name" value="Restrct_endonuc_type1_HsdR_N"/>
</dbReference>
<dbReference type="EC" id="3.1.21.3" evidence="10"/>
<evidence type="ECO:0000256" key="6">
    <source>
        <dbReference type="ARBA" id="ARBA00022759"/>
    </source>
</evidence>
<keyword evidence="13" id="KW-1185">Reference proteome</keyword>
<dbReference type="GO" id="GO:0005524">
    <property type="term" value="F:ATP binding"/>
    <property type="evidence" value="ECO:0007669"/>
    <property type="project" value="UniProtKB-KW"/>
</dbReference>
<protein>
    <recommendedName>
        <fullName evidence="10">Type I restriction enzyme endonuclease subunit</fullName>
        <shortName evidence="10">R protein</shortName>
        <ecNumber evidence="10">3.1.21.3</ecNumber>
    </recommendedName>
</protein>
<evidence type="ECO:0000256" key="9">
    <source>
        <dbReference type="ARBA" id="ARBA00023125"/>
    </source>
</evidence>
<proteinExistence type="inferred from homology"/>
<dbReference type="EMBL" id="QOVW01000020">
    <property type="protein sequence ID" value="RDB36871.1"/>
    <property type="molecule type" value="Genomic_DNA"/>
</dbReference>
<keyword evidence="6 12" id="KW-0255">Endonuclease</keyword>
<dbReference type="Pfam" id="PF11867">
    <property type="entry name" value="T1RH-like_C"/>
    <property type="match status" value="1"/>
</dbReference>
<comment type="subunit">
    <text evidence="10">The type I restriction/modification system is composed of three polypeptides R, M and S.</text>
</comment>
<dbReference type="InterPro" id="IPR051268">
    <property type="entry name" value="Type-I_R_enzyme_R_subunit"/>
</dbReference>
<evidence type="ECO:0000256" key="4">
    <source>
        <dbReference type="ARBA" id="ARBA00022741"/>
    </source>
</evidence>
<dbReference type="SUPFAM" id="SSF52540">
    <property type="entry name" value="P-loop containing nucleoside triphosphate hydrolases"/>
    <property type="match status" value="2"/>
</dbReference>
<reference evidence="12" key="1">
    <citation type="submission" date="2018-04" db="EMBL/GenBank/DDBJ databases">
        <title>Draft genome sequence of the Candidatus Spirobacillus cienkowskii, a pathogen of freshwater Daphnia species, reconstructed from hemolymph metagenomic reads.</title>
        <authorList>
            <person name="Bresciani L."/>
            <person name="Lemos L.N."/>
            <person name="Wale N."/>
            <person name="Lin J.Y."/>
            <person name="Fernandes G.R."/>
            <person name="Duffy M.A."/>
            <person name="Rodrigues J.M."/>
        </authorList>
    </citation>
    <scope>NUCLEOTIDE SEQUENCE [LARGE SCALE GENOMIC DNA]</scope>
    <source>
        <strain evidence="12">Binning01</strain>
    </source>
</reference>
<gene>
    <name evidence="12" type="ORF">DCC88_02880</name>
</gene>
<keyword evidence="4 10" id="KW-0547">Nucleotide-binding</keyword>
<name>A0A369KQH1_9BACT</name>
<dbReference type="InterPro" id="IPR055180">
    <property type="entry name" value="HsdR_RecA-like_helicase_dom_2"/>
</dbReference>
<dbReference type="InterPro" id="IPR027417">
    <property type="entry name" value="P-loop_NTPase"/>
</dbReference>
<comment type="function">
    <text evidence="10">Subunit R is required for both nuclease and ATPase activities, but not for modification.</text>
</comment>
<evidence type="ECO:0000256" key="5">
    <source>
        <dbReference type="ARBA" id="ARBA00022747"/>
    </source>
</evidence>
<evidence type="ECO:0000259" key="11">
    <source>
        <dbReference type="PROSITE" id="PS51192"/>
    </source>
</evidence>
<dbReference type="GO" id="GO:0003677">
    <property type="term" value="F:DNA binding"/>
    <property type="evidence" value="ECO:0007669"/>
    <property type="project" value="UniProtKB-KW"/>
</dbReference>
<keyword evidence="3" id="KW-0540">Nuclease</keyword>
<keyword evidence="9 10" id="KW-0238">DNA-binding</keyword>
<evidence type="ECO:0000256" key="1">
    <source>
        <dbReference type="ARBA" id="ARBA00000851"/>
    </source>
</evidence>
<sequence length="1020" mass="116556">MNSDSVTEDTLELQALDWFIEIGYTKYYGPDIALEGKNEERKSFADVILVNRLKNKIFELNPKVPANGIDEAIRKILLFDITNPVLQNKRCHQYITDGVDVEYQTVQGNKPDKVWLIDFKNPENNEFLAINQFTVIENKNNRRPDIVIFVNGLPLAVVELKNPSDPGTDVWQAYNQIQTYKNEISSLFNYNAVNVISDGLHSMVGSLTAHQERYHVWRTINSEKDVPTNLLSLEVVIRGLFDKERFLDFVRYFVAFEQKPKSDAAIKIVAAYHQFNAVRAAINKTIKAIKGDKRIGTVWHSTGSGKSLTMAFYVGKAVVQNELQNPTIIILTDRNDLDNQLFGQFSRVTQILRQTPKQIESRSDLVNALKVASGGIYFTTIQKFFPEKKGEQFPLLSERKNIIIVADEAHRSQYGFTEGFAIHLRNALPNASFIGFTGTPISKTDADTRAVFGDYISIYDIERSIQDKSTVPIYYESRLIKLEINKNIDLDSELEEITESDEPSEKERIKSKWANLEALVSSENRIKEVAKDFISHFESRQDGKKGKAMLVCMSRRICIDMYNEIIKLRPEWHAQDDEKGVIKIIMTGEASDKEEWQQHIRTKKRREELAEHFRDEHSPFQIVIVRDMWLTGFDAPCMTTMYIDKPMKGHNLMQAIARVNRIFEGKKGGVVVDYIGIADSLRKTMQTYTESGGQGRPFLDKEEAVAIMLEKYELCCQIMYKFNYKQALGNSMEVLKLLPSALEHILAQPDGKKRFSDAVYQLSKAFALATPHESALQIRTELIFFQNVNGALNKNNPNAALRLEDKEYILRQLISKSVASEGVIDIFSAAGLKKPDISVLSDEFLAEVRNLPQRNLAIELLEKLIQGELKTKMKKNKVQERHFSEMLENALRNYKNRAIETAKIIEDLIKMAKEIKEAHKRGKDLGLSDDELAFYDALSDHGTAKNILGDDILKKIAIDLVNTIKTNLDVDWMVKTTSRAKVRMSVKRLLKTRGYPPDKSEKAIELILEQAEHLCKEWEN</sequence>
<dbReference type="PANTHER" id="PTHR30195">
    <property type="entry name" value="TYPE I SITE-SPECIFIC DEOXYRIBONUCLEASE PROTEIN SUBUNIT M AND R"/>
    <property type="match status" value="1"/>
</dbReference>
<dbReference type="Gene3D" id="3.90.1570.50">
    <property type="match status" value="1"/>
</dbReference>
<dbReference type="Pfam" id="PF18766">
    <property type="entry name" value="SWI2_SNF2"/>
    <property type="match status" value="1"/>
</dbReference>
<evidence type="ECO:0000256" key="7">
    <source>
        <dbReference type="ARBA" id="ARBA00022801"/>
    </source>
</evidence>
<feature type="domain" description="Helicase ATP-binding" evidence="11">
    <location>
        <begin position="287"/>
        <end position="458"/>
    </location>
</feature>
<dbReference type="PANTHER" id="PTHR30195:SF15">
    <property type="entry name" value="TYPE I RESTRICTION ENZYME HINDI ENDONUCLEASE SUBUNIT"/>
    <property type="match status" value="1"/>
</dbReference>
<keyword evidence="7 10" id="KW-0378">Hydrolase</keyword>
<dbReference type="CDD" id="cd22332">
    <property type="entry name" value="HsdR_N"/>
    <property type="match status" value="1"/>
</dbReference>